<reference evidence="1 2" key="1">
    <citation type="submission" date="2023-07" db="EMBL/GenBank/DDBJ databases">
        <title>Sorghum-associated microbial communities from plants grown in Nebraska, USA.</title>
        <authorList>
            <person name="Schachtman D."/>
        </authorList>
    </citation>
    <scope>NUCLEOTIDE SEQUENCE [LARGE SCALE GENOMIC DNA]</scope>
    <source>
        <strain evidence="1 2">BE211</strain>
    </source>
</reference>
<proteinExistence type="predicted"/>
<accession>A0ABU1TUZ3</accession>
<keyword evidence="2" id="KW-1185">Reference proteome</keyword>
<evidence type="ECO:0000313" key="2">
    <source>
        <dbReference type="Proteomes" id="UP001258181"/>
    </source>
</evidence>
<comment type="caution">
    <text evidence="1">The sequence shown here is derived from an EMBL/GenBank/DDBJ whole genome shotgun (WGS) entry which is preliminary data.</text>
</comment>
<dbReference type="Proteomes" id="UP001258181">
    <property type="component" value="Unassembled WGS sequence"/>
</dbReference>
<protein>
    <submittedName>
        <fullName evidence="1">Uncharacterized protein</fullName>
    </submittedName>
</protein>
<organism evidence="1 2">
    <name type="scientific">Fictibacillus barbaricus</name>
    <dbReference type="NCBI Taxonomy" id="182136"/>
    <lineage>
        <taxon>Bacteria</taxon>
        <taxon>Bacillati</taxon>
        <taxon>Bacillota</taxon>
        <taxon>Bacilli</taxon>
        <taxon>Bacillales</taxon>
        <taxon>Fictibacillaceae</taxon>
        <taxon>Fictibacillus</taxon>
    </lineage>
</organism>
<dbReference type="RefSeq" id="WP_310255359.1">
    <property type="nucleotide sequence ID" value="NZ_JAVDWA010000001.1"/>
</dbReference>
<gene>
    <name evidence="1" type="ORF">J2X07_000009</name>
</gene>
<name>A0ABU1TUZ3_9BACL</name>
<evidence type="ECO:0000313" key="1">
    <source>
        <dbReference type="EMBL" id="MDR7071034.1"/>
    </source>
</evidence>
<sequence length="118" mass="13909">MDIEKFEKTETQLSGFFEEVSTLSKKKPDDAINKFKLKFINMVIEDANNLLVSDYKPFQEFNKFDEDDIPSNSDVVFILSQYLNCLEILRRDNIGQMSGSWYWRVNGELTNKRTKRPL</sequence>
<dbReference type="EMBL" id="JAVDWA010000001">
    <property type="protein sequence ID" value="MDR7071034.1"/>
    <property type="molecule type" value="Genomic_DNA"/>
</dbReference>